<feature type="repeat" description="ANK" evidence="3">
    <location>
        <begin position="519"/>
        <end position="551"/>
    </location>
</feature>
<feature type="repeat" description="ANK" evidence="3">
    <location>
        <begin position="554"/>
        <end position="580"/>
    </location>
</feature>
<evidence type="ECO:0000259" key="5">
    <source>
        <dbReference type="Pfam" id="PF22893"/>
    </source>
</evidence>
<comment type="caution">
    <text evidence="6">The sequence shown here is derived from an EMBL/GenBank/DDBJ whole genome shotgun (WGS) entry which is preliminary data.</text>
</comment>
<evidence type="ECO:0000313" key="7">
    <source>
        <dbReference type="Proteomes" id="UP000293195"/>
    </source>
</evidence>
<dbReference type="InterPro" id="IPR036770">
    <property type="entry name" value="Ankyrin_rpt-contain_sf"/>
</dbReference>
<keyword evidence="7" id="KW-1185">Reference proteome</keyword>
<dbReference type="SMART" id="SM00248">
    <property type="entry name" value="ANK"/>
    <property type="match status" value="10"/>
</dbReference>
<dbReference type="SUPFAM" id="SSF48403">
    <property type="entry name" value="Ankyrin repeat"/>
    <property type="match status" value="2"/>
</dbReference>
<reference evidence="7" key="1">
    <citation type="journal article" date="2019" name="bioRxiv">
        <title>Genomics, evolutionary history and diagnostics of the Alternaria alternata species group including apple and Asian pear pathotypes.</title>
        <authorList>
            <person name="Armitage A.D."/>
            <person name="Cockerton H.M."/>
            <person name="Sreenivasaprasad S."/>
            <person name="Woodhall J.W."/>
            <person name="Lane C.R."/>
            <person name="Harrison R.J."/>
            <person name="Clarkson J.P."/>
        </authorList>
    </citation>
    <scope>NUCLEOTIDE SEQUENCE [LARGE SCALE GENOMIC DNA]</scope>
    <source>
        <strain evidence="7">FERA 635</strain>
    </source>
</reference>
<dbReference type="Pfam" id="PF12796">
    <property type="entry name" value="Ank_2"/>
    <property type="match status" value="2"/>
</dbReference>
<sequence>MAVGFGFSVGDLIAIGKLAHEIANALGDCRGASAEYRSLIELLGSLKTSLNLISSFISTLPVTTSSRVGQAFMNGILFHAGCCYKLLNEFAADSRKYTQSLLNGQGSKAKVAFRKIKWSLYSAEDSRRLERRLSTHMDAFDRYLLAINIQTESNFAEESRGQVNQISVTVAAIFDTVVTTQKMMPKMLGYPWEGDVLSSHVHIEDVLGRPIVLPFMLCRTSETLKDTMRIMFSDHPGLKEVVDGNFELVDKENQLTIFDGRVGRPGIMDWRSDSDPVQPGAKLLMNILRVKTVHAPRASLVASVRTLETCLRCGFATPGRQFRKCVRCDMNFKKSVRELFKVSGGSVSNKPWPRDPIPRTILNATPPIERGPIESTTADIETGHIRRVHEIVEYLVPTFTYGNDFGNSRLPFIQAIGQGDLQWVRRILLETDTDPNTRSWQGWTALQYACSIKIDSPESRNQEAIVRLLLSQGADVNSSPGYFYGRTALQVACETGNEKIVDLLLEKGADVNEDVVPIGGQRSLACAAEAGDFGIVKKLLDLGADINQSGSELDLNTALSAAAEKGNLEMLEYLIENGANTKGPAALFALKKAISSDKLDVAQRLLEKGLDVNDCANGPAPLHSVASIDMLNLLVTYGARFDVPGSEGSGDTALQRAARDHSLDLVTELVRLGSDVHHPDPEKGGRSALQAAASRCEYEVEESVRIMSFLVDEHAADVHERRWKKSYTSLETACHTTAQQKKNERNIASVNFLVERGAIITSFTLHVAAAWNHPELLDFLLQNGARVGDISSPTNVQCIQGSHFDYRKFGPTVIETARINGYIALAEALENWSPSTRLEMQAGERDSEREDTD</sequence>
<dbReference type="EMBL" id="PDXF01000081">
    <property type="protein sequence ID" value="RYN90098.1"/>
    <property type="molecule type" value="Genomic_DNA"/>
</dbReference>
<dbReference type="Pfam" id="PF22893">
    <property type="entry name" value="ULD_2"/>
    <property type="match status" value="1"/>
</dbReference>
<organism evidence="6 7">
    <name type="scientific">Alternaria tenuissima</name>
    <dbReference type="NCBI Taxonomy" id="119927"/>
    <lineage>
        <taxon>Eukaryota</taxon>
        <taxon>Fungi</taxon>
        <taxon>Dikarya</taxon>
        <taxon>Ascomycota</taxon>
        <taxon>Pezizomycotina</taxon>
        <taxon>Dothideomycetes</taxon>
        <taxon>Pleosporomycetidae</taxon>
        <taxon>Pleosporales</taxon>
        <taxon>Pleosporineae</taxon>
        <taxon>Pleosporaceae</taxon>
        <taxon>Alternaria</taxon>
        <taxon>Alternaria sect. Alternaria</taxon>
        <taxon>Alternaria alternata complex</taxon>
    </lineage>
</organism>
<feature type="region of interest" description="Disordered" evidence="4">
    <location>
        <begin position="353"/>
        <end position="374"/>
    </location>
</feature>
<feature type="repeat" description="ANK" evidence="3">
    <location>
        <begin position="649"/>
        <end position="681"/>
    </location>
</feature>
<dbReference type="PRINTS" id="PR01415">
    <property type="entry name" value="ANKYRIN"/>
</dbReference>
<feature type="repeat" description="ANK" evidence="3">
    <location>
        <begin position="765"/>
        <end position="792"/>
    </location>
</feature>
<evidence type="ECO:0000313" key="6">
    <source>
        <dbReference type="EMBL" id="RYN90098.1"/>
    </source>
</evidence>
<evidence type="ECO:0000256" key="4">
    <source>
        <dbReference type="SAM" id="MobiDB-lite"/>
    </source>
</evidence>
<protein>
    <recommendedName>
        <fullName evidence="5">Ubiquitin-like domain-containing protein</fullName>
    </recommendedName>
</protein>
<dbReference type="PROSITE" id="PS50088">
    <property type="entry name" value="ANK_REPEAT"/>
    <property type="match status" value="5"/>
</dbReference>
<accession>A0ABY0FUW2</accession>
<evidence type="ECO:0000256" key="2">
    <source>
        <dbReference type="ARBA" id="ARBA00023043"/>
    </source>
</evidence>
<dbReference type="InterPro" id="IPR050745">
    <property type="entry name" value="Multifunctional_regulatory"/>
</dbReference>
<dbReference type="Proteomes" id="UP000293195">
    <property type="component" value="Unassembled WGS sequence"/>
</dbReference>
<dbReference type="PANTHER" id="PTHR24189">
    <property type="entry name" value="MYOTROPHIN"/>
    <property type="match status" value="1"/>
</dbReference>
<proteinExistence type="predicted"/>
<keyword evidence="1" id="KW-0677">Repeat</keyword>
<dbReference type="InterPro" id="IPR002110">
    <property type="entry name" value="Ankyrin_rpt"/>
</dbReference>
<evidence type="ECO:0000256" key="1">
    <source>
        <dbReference type="ARBA" id="ARBA00022737"/>
    </source>
</evidence>
<dbReference type="InterPro" id="IPR054464">
    <property type="entry name" value="ULD_fung"/>
</dbReference>
<gene>
    <name evidence="6" type="ORF">AA0119_g11216</name>
</gene>
<feature type="domain" description="Ubiquitin-like" evidence="5">
    <location>
        <begin position="200"/>
        <end position="257"/>
    </location>
</feature>
<evidence type="ECO:0000256" key="3">
    <source>
        <dbReference type="PROSITE-ProRule" id="PRU00023"/>
    </source>
</evidence>
<dbReference type="Gene3D" id="1.25.40.20">
    <property type="entry name" value="Ankyrin repeat-containing domain"/>
    <property type="match status" value="2"/>
</dbReference>
<dbReference type="PROSITE" id="PS50297">
    <property type="entry name" value="ANK_REP_REGION"/>
    <property type="match status" value="4"/>
</dbReference>
<dbReference type="Pfam" id="PF00023">
    <property type="entry name" value="Ank"/>
    <property type="match status" value="1"/>
</dbReference>
<name>A0ABY0FUW2_9PLEO</name>
<keyword evidence="2 3" id="KW-0040">ANK repeat</keyword>
<feature type="repeat" description="ANK" evidence="3">
    <location>
        <begin position="484"/>
        <end position="512"/>
    </location>
</feature>
<dbReference type="PANTHER" id="PTHR24189:SF50">
    <property type="entry name" value="ANKYRIN REPEAT AND SOCS BOX PROTEIN 2"/>
    <property type="match status" value="1"/>
</dbReference>